<evidence type="ECO:0000256" key="2">
    <source>
        <dbReference type="ARBA" id="ARBA00022491"/>
    </source>
</evidence>
<dbReference type="Pfam" id="PF08699">
    <property type="entry name" value="ArgoL1"/>
    <property type="match status" value="1"/>
</dbReference>
<feature type="domain" description="PAZ" evidence="5">
    <location>
        <begin position="246"/>
        <end position="355"/>
    </location>
</feature>
<comment type="similarity">
    <text evidence="1">Belongs to the argonaute family. Ago subfamily.</text>
</comment>
<keyword evidence="8" id="KW-1185">Reference proteome</keyword>
<evidence type="ECO:0000313" key="8">
    <source>
        <dbReference type="Proteomes" id="UP000826271"/>
    </source>
</evidence>
<reference evidence="7" key="1">
    <citation type="submission" date="2019-10" db="EMBL/GenBank/DDBJ databases">
        <authorList>
            <person name="Zhang R."/>
            <person name="Pan Y."/>
            <person name="Wang J."/>
            <person name="Ma R."/>
            <person name="Yu S."/>
        </authorList>
    </citation>
    <scope>NUCLEOTIDE SEQUENCE</scope>
    <source>
        <strain evidence="7">LA-IB0</strain>
        <tissue evidence="7">Leaf</tissue>
    </source>
</reference>
<dbReference type="Gene3D" id="3.30.420.10">
    <property type="entry name" value="Ribonuclease H-like superfamily/Ribonuclease H"/>
    <property type="match status" value="1"/>
</dbReference>
<organism evidence="7 8">
    <name type="scientific">Buddleja alternifolia</name>
    <dbReference type="NCBI Taxonomy" id="168488"/>
    <lineage>
        <taxon>Eukaryota</taxon>
        <taxon>Viridiplantae</taxon>
        <taxon>Streptophyta</taxon>
        <taxon>Embryophyta</taxon>
        <taxon>Tracheophyta</taxon>
        <taxon>Spermatophyta</taxon>
        <taxon>Magnoliopsida</taxon>
        <taxon>eudicotyledons</taxon>
        <taxon>Gunneridae</taxon>
        <taxon>Pentapetalae</taxon>
        <taxon>asterids</taxon>
        <taxon>lamiids</taxon>
        <taxon>Lamiales</taxon>
        <taxon>Scrophulariaceae</taxon>
        <taxon>Buddlejeae</taxon>
        <taxon>Buddleja</taxon>
    </lineage>
</organism>
<keyword evidence="2" id="KW-0678">Repressor</keyword>
<dbReference type="GO" id="GO:1990904">
    <property type="term" value="C:ribonucleoprotein complex"/>
    <property type="evidence" value="ECO:0007669"/>
    <property type="project" value="UniProtKB-KW"/>
</dbReference>
<dbReference type="SUPFAM" id="SSF101690">
    <property type="entry name" value="PAZ domain"/>
    <property type="match status" value="1"/>
</dbReference>
<evidence type="ECO:0008006" key="9">
    <source>
        <dbReference type="Google" id="ProtNLM"/>
    </source>
</evidence>
<dbReference type="GO" id="GO:0051607">
    <property type="term" value="P:defense response to virus"/>
    <property type="evidence" value="ECO:0007669"/>
    <property type="project" value="UniProtKB-ARBA"/>
</dbReference>
<sequence>MEPQEQPQMLPPPPLKIPPNVVPIRVEPAKNSSIFEEKMKPKSSKGKKVSILTNHFKVTMSSAMGDFYHYNILFSHEDGRPIAQKNTKLAVIEKLYDTYKTDFSAEKLVYDGFGSLFTLSPLPQNNLDFSVVLNSVSSKGESDQKRQRLNFRPKIFKVEMSFVSIISMQSVNESLRVLDTVVRQRALKQGCLVLRQSFFANETSNFIDLGGGVLGCRGFFSSFKALQGGLYLNHDVSMTTIIQPGTVVDFLIRNQNVKTPLEINWSKAIGTLKNLRFKVKHLNREFKITGLSDRSCKEQKFSVKLGDITIETSVYDYFVSTRGIALNFSADLPCVNAGKPDNPMYFPVELCFLVPLQRYTNELTVYQRSAMITKSSQKPEDLIKALANAVKSNNYEAEPLLQSCGVSINTSLVQVEGRVLSPPTLKMGSGDYIVPRNARWNIKDKKFVEPKRLEHWSVVNFSTHSDVRKMCVELAKIASTKGMVINPPLCVLEENPKHRKKPPSIRVEMIFQQMQSKFRQNPPRFILCFLSDKKSSDLYGPWKMKTLVEFGIPNQCISSNKTDEIYLMNVLMKINVKLGGFNHFVLSESIRTVPFVSKIPTMIFGIHVSHAAPGRVDIPSIAAVVGSKEWPRISSYRASLRALSPKTETIDSLFKPVSQQEDAGIIRELLKEFYASSGQKKPAQMIIFRNGLCTSQFDSVLKVEMEQILKACNFLEKNWRPKFTLIVAQRRHHTKFFDANLGTNILPGTIVDNKVCDLQSTNFYMCPHTSRIGTARPIHYHVLLDEIGFSSDDLQELIHSLSYAFQRSNSAISEVAPVRYARLAAMQMSQVIKSGKTANTSESYVPGFLLQ</sequence>
<name>A0AAV6X871_9LAMI</name>
<feature type="compositionally biased region" description="Pro residues" evidence="4">
    <location>
        <begin position="9"/>
        <end position="21"/>
    </location>
</feature>
<evidence type="ECO:0000256" key="4">
    <source>
        <dbReference type="SAM" id="MobiDB-lite"/>
    </source>
</evidence>
<dbReference type="Pfam" id="PF16488">
    <property type="entry name" value="ArgoL2"/>
    <property type="match status" value="1"/>
</dbReference>
<proteinExistence type="inferred from homology"/>
<dbReference type="Gene3D" id="2.170.260.10">
    <property type="entry name" value="paz domain"/>
    <property type="match status" value="1"/>
</dbReference>
<evidence type="ECO:0000259" key="5">
    <source>
        <dbReference type="PROSITE" id="PS50821"/>
    </source>
</evidence>
<evidence type="ECO:0000313" key="7">
    <source>
        <dbReference type="EMBL" id="KAG8378708.1"/>
    </source>
</evidence>
<dbReference type="Gene3D" id="3.40.50.2300">
    <property type="match status" value="1"/>
</dbReference>
<dbReference type="Pfam" id="PF16486">
    <property type="entry name" value="ArgoN"/>
    <property type="match status" value="1"/>
</dbReference>
<dbReference type="Pfam" id="PF02171">
    <property type="entry name" value="Piwi"/>
    <property type="match status" value="1"/>
</dbReference>
<dbReference type="Pfam" id="PF02170">
    <property type="entry name" value="PAZ"/>
    <property type="match status" value="1"/>
</dbReference>
<dbReference type="SMART" id="SM00950">
    <property type="entry name" value="Piwi"/>
    <property type="match status" value="1"/>
</dbReference>
<dbReference type="PROSITE" id="PS50821">
    <property type="entry name" value="PAZ"/>
    <property type="match status" value="1"/>
</dbReference>
<dbReference type="SUPFAM" id="SSF53098">
    <property type="entry name" value="Ribonuclease H-like"/>
    <property type="match status" value="1"/>
</dbReference>
<dbReference type="SMART" id="SM01163">
    <property type="entry name" value="DUF1785"/>
    <property type="match status" value="1"/>
</dbReference>
<comment type="caution">
    <text evidence="7">The sequence shown here is derived from an EMBL/GenBank/DDBJ whole genome shotgun (WGS) entry which is preliminary data.</text>
</comment>
<dbReference type="EMBL" id="WHWC01000007">
    <property type="protein sequence ID" value="KAG8378708.1"/>
    <property type="molecule type" value="Genomic_DNA"/>
</dbReference>
<dbReference type="InterPro" id="IPR036397">
    <property type="entry name" value="RNaseH_sf"/>
</dbReference>
<dbReference type="AlphaFoldDB" id="A0AAV6X871"/>
<protein>
    <recommendedName>
        <fullName evidence="9">Argonaute 4</fullName>
    </recommendedName>
</protein>
<keyword evidence="3" id="KW-0687">Ribonucleoprotein</keyword>
<dbReference type="InterPro" id="IPR032472">
    <property type="entry name" value="ArgoL2"/>
</dbReference>
<dbReference type="InterPro" id="IPR032474">
    <property type="entry name" value="Argonaute_N"/>
</dbReference>
<evidence type="ECO:0000256" key="3">
    <source>
        <dbReference type="ARBA" id="ARBA00023274"/>
    </source>
</evidence>
<dbReference type="InterPro" id="IPR014811">
    <property type="entry name" value="ArgoL1"/>
</dbReference>
<dbReference type="InterPro" id="IPR012337">
    <property type="entry name" value="RNaseH-like_sf"/>
</dbReference>
<evidence type="ECO:0000256" key="1">
    <source>
        <dbReference type="ARBA" id="ARBA00008201"/>
    </source>
</evidence>
<dbReference type="InterPro" id="IPR003165">
    <property type="entry name" value="Piwi"/>
</dbReference>
<dbReference type="PROSITE" id="PS50822">
    <property type="entry name" value="PIWI"/>
    <property type="match status" value="1"/>
</dbReference>
<evidence type="ECO:0000259" key="6">
    <source>
        <dbReference type="PROSITE" id="PS50822"/>
    </source>
</evidence>
<dbReference type="InterPro" id="IPR036085">
    <property type="entry name" value="PAZ_dom_sf"/>
</dbReference>
<feature type="region of interest" description="Disordered" evidence="4">
    <location>
        <begin position="1"/>
        <end position="21"/>
    </location>
</feature>
<dbReference type="PANTHER" id="PTHR22891">
    <property type="entry name" value="EUKARYOTIC TRANSLATION INITIATION FACTOR 2C"/>
    <property type="match status" value="1"/>
</dbReference>
<feature type="domain" description="Piwi" evidence="6">
    <location>
        <begin position="525"/>
        <end position="833"/>
    </location>
</feature>
<accession>A0AAV6X871</accession>
<dbReference type="Proteomes" id="UP000826271">
    <property type="component" value="Unassembled WGS sequence"/>
</dbReference>
<gene>
    <name evidence="7" type="ORF">BUALT_Bualt07G0013300</name>
</gene>
<dbReference type="InterPro" id="IPR003100">
    <property type="entry name" value="PAZ_dom"/>
</dbReference>
<dbReference type="GO" id="GO:0003723">
    <property type="term" value="F:RNA binding"/>
    <property type="evidence" value="ECO:0007669"/>
    <property type="project" value="InterPro"/>
</dbReference>
<dbReference type="CDD" id="cd02846">
    <property type="entry name" value="PAZ_argonaute_like"/>
    <property type="match status" value="1"/>
</dbReference>